<accession>A0ABP6I699</accession>
<dbReference type="Pfam" id="PF00561">
    <property type="entry name" value="Abhydrolase_1"/>
    <property type="match status" value="1"/>
</dbReference>
<evidence type="ECO:0000259" key="1">
    <source>
        <dbReference type="Pfam" id="PF00561"/>
    </source>
</evidence>
<dbReference type="PANTHER" id="PTHR43798">
    <property type="entry name" value="MONOACYLGLYCEROL LIPASE"/>
    <property type="match status" value="1"/>
</dbReference>
<dbReference type="InterPro" id="IPR050266">
    <property type="entry name" value="AB_hydrolase_sf"/>
</dbReference>
<evidence type="ECO:0000313" key="2">
    <source>
        <dbReference type="EMBL" id="GAA2846366.1"/>
    </source>
</evidence>
<dbReference type="SUPFAM" id="SSF53474">
    <property type="entry name" value="alpha/beta-Hydrolases"/>
    <property type="match status" value="1"/>
</dbReference>
<dbReference type="EMBL" id="BAAAVI010000001">
    <property type="protein sequence ID" value="GAA2846366.1"/>
    <property type="molecule type" value="Genomic_DNA"/>
</dbReference>
<sequence length="270" mass="29991">MLDQEGTLADYVNVRDDVQLFCRHAGPRTAARPPVIMLHGNRDNHSHYADLQELLSPDHHTVAVDFRGHGLSSTLDVPLSATLFAADIEQLILHYGWGKVVLAGHSLGSAVAITLAGRRPDLVGGLVLMGSAASFSLPFRRPERPPTKETWAEYVREANTRAVPFFFHDKHPDVARRVSAAWSVIPFEVHQNLVRMRHPDLEETIRGLTVPALVVAGEHDRCTTVGQAEWIQRHHRDARLSVIPETAHFMYMEHPGAVAAEVRAFVRGLA</sequence>
<dbReference type="RefSeq" id="WP_344966936.1">
    <property type="nucleotide sequence ID" value="NZ_BAAAVI010000001.1"/>
</dbReference>
<dbReference type="Gene3D" id="3.40.50.1820">
    <property type="entry name" value="alpha/beta hydrolase"/>
    <property type="match status" value="1"/>
</dbReference>
<reference evidence="3" key="1">
    <citation type="journal article" date="2019" name="Int. J. Syst. Evol. Microbiol.">
        <title>The Global Catalogue of Microorganisms (GCM) 10K type strain sequencing project: providing services to taxonomists for standard genome sequencing and annotation.</title>
        <authorList>
            <consortium name="The Broad Institute Genomics Platform"/>
            <consortium name="The Broad Institute Genome Sequencing Center for Infectious Disease"/>
            <person name="Wu L."/>
            <person name="Ma J."/>
        </authorList>
    </citation>
    <scope>NUCLEOTIDE SEQUENCE [LARGE SCALE GENOMIC DNA]</scope>
    <source>
        <strain evidence="3">JCM 6242</strain>
    </source>
</reference>
<dbReference type="Proteomes" id="UP001500831">
    <property type="component" value="Unassembled WGS sequence"/>
</dbReference>
<dbReference type="InterPro" id="IPR029058">
    <property type="entry name" value="AB_hydrolase_fold"/>
</dbReference>
<feature type="domain" description="AB hydrolase-1" evidence="1">
    <location>
        <begin position="33"/>
        <end position="255"/>
    </location>
</feature>
<comment type="caution">
    <text evidence="2">The sequence shown here is derived from an EMBL/GenBank/DDBJ whole genome shotgun (WGS) entry which is preliminary data.</text>
</comment>
<dbReference type="PANTHER" id="PTHR43798:SF33">
    <property type="entry name" value="HYDROLASE, PUTATIVE (AFU_ORTHOLOGUE AFUA_2G14860)-RELATED"/>
    <property type="match status" value="1"/>
</dbReference>
<organism evidence="2 3">
    <name type="scientific">Streptosporangium fragile</name>
    <dbReference type="NCBI Taxonomy" id="46186"/>
    <lineage>
        <taxon>Bacteria</taxon>
        <taxon>Bacillati</taxon>
        <taxon>Actinomycetota</taxon>
        <taxon>Actinomycetes</taxon>
        <taxon>Streptosporangiales</taxon>
        <taxon>Streptosporangiaceae</taxon>
        <taxon>Streptosporangium</taxon>
    </lineage>
</organism>
<keyword evidence="3" id="KW-1185">Reference proteome</keyword>
<dbReference type="PRINTS" id="PR00111">
    <property type="entry name" value="ABHYDROLASE"/>
</dbReference>
<protein>
    <submittedName>
        <fullName evidence="2">3-oxoadipate enol-lactonase</fullName>
    </submittedName>
</protein>
<gene>
    <name evidence="2" type="primary">pcaD_2</name>
    <name evidence="2" type="ORF">GCM10010517_03040</name>
</gene>
<name>A0ABP6I699_9ACTN</name>
<proteinExistence type="predicted"/>
<dbReference type="InterPro" id="IPR000073">
    <property type="entry name" value="AB_hydrolase_1"/>
</dbReference>
<evidence type="ECO:0000313" key="3">
    <source>
        <dbReference type="Proteomes" id="UP001500831"/>
    </source>
</evidence>